<accession>A0A9X1ZS82</accession>
<dbReference type="EMBL" id="JAKIKP010000001">
    <property type="protein sequence ID" value="MCL1141231.1"/>
    <property type="molecule type" value="Genomic_DNA"/>
</dbReference>
<evidence type="ECO:0000259" key="2">
    <source>
        <dbReference type="Pfam" id="PF08547"/>
    </source>
</evidence>
<gene>
    <name evidence="3" type="ORF">L2672_00760</name>
</gene>
<dbReference type="PANTHER" id="PTHR13194">
    <property type="entry name" value="COMPLEX I INTERMEDIATE-ASSOCIATED PROTEIN 30"/>
    <property type="match status" value="1"/>
</dbReference>
<dbReference type="InterPro" id="IPR039131">
    <property type="entry name" value="NDUFAF1"/>
</dbReference>
<protein>
    <submittedName>
        <fullName evidence="3">CIA30 family protein</fullName>
    </submittedName>
</protein>
<organism evidence="3 4">
    <name type="scientific">Shewanella gaetbuli</name>
    <dbReference type="NCBI Taxonomy" id="220752"/>
    <lineage>
        <taxon>Bacteria</taxon>
        <taxon>Pseudomonadati</taxon>
        <taxon>Pseudomonadota</taxon>
        <taxon>Gammaproteobacteria</taxon>
        <taxon>Alteromonadales</taxon>
        <taxon>Shewanellaceae</taxon>
        <taxon>Shewanella</taxon>
    </lineage>
</organism>
<name>A0A9X1ZS82_9GAMM</name>
<evidence type="ECO:0000313" key="4">
    <source>
        <dbReference type="Proteomes" id="UP001139333"/>
    </source>
</evidence>
<dbReference type="SUPFAM" id="SSF49785">
    <property type="entry name" value="Galactose-binding domain-like"/>
    <property type="match status" value="1"/>
</dbReference>
<dbReference type="InterPro" id="IPR008979">
    <property type="entry name" value="Galactose-bd-like_sf"/>
</dbReference>
<dbReference type="InterPro" id="IPR013857">
    <property type="entry name" value="NADH-UbQ_OxRdtase-assoc_prot30"/>
</dbReference>
<proteinExistence type="inferred from homology"/>
<feature type="domain" description="NADH:ubiquinone oxidoreductase intermediate-associated protein 30" evidence="2">
    <location>
        <begin position="6"/>
        <end position="148"/>
    </location>
</feature>
<evidence type="ECO:0000313" key="3">
    <source>
        <dbReference type="EMBL" id="MCL1141231.1"/>
    </source>
</evidence>
<reference evidence="3" key="1">
    <citation type="submission" date="2022-01" db="EMBL/GenBank/DDBJ databases">
        <title>Whole genome-based taxonomy of the Shewanellaceae.</title>
        <authorList>
            <person name="Martin-Rodriguez A.J."/>
        </authorList>
    </citation>
    <scope>NUCLEOTIDE SEQUENCE</scope>
    <source>
        <strain evidence="3">DSM 16422</strain>
    </source>
</reference>
<sequence>MNLTQSSHFVINNDTVMGGFSSSRIDHKKDHVIFSGVVSLENNGGFASVQCDIPSPTKVVNQCIIKVNGDGKRYQLRLKTAQLKYGEAYVAEFSTLAGQVTEHIFIASDFQLSFRGRDINTGPELQFSDVEKVGWLIANKQQGNFNISLYSIEFA</sequence>
<dbReference type="Pfam" id="PF08547">
    <property type="entry name" value="CIA30"/>
    <property type="match status" value="1"/>
</dbReference>
<comment type="caution">
    <text evidence="3">The sequence shown here is derived from an EMBL/GenBank/DDBJ whole genome shotgun (WGS) entry which is preliminary data.</text>
</comment>
<dbReference type="PANTHER" id="PTHR13194:SF19">
    <property type="entry name" value="NAD(P)-BINDING ROSSMANN-FOLD SUPERFAMILY PROTEIN"/>
    <property type="match status" value="1"/>
</dbReference>
<dbReference type="AlphaFoldDB" id="A0A9X1ZS82"/>
<dbReference type="Proteomes" id="UP001139333">
    <property type="component" value="Unassembled WGS sequence"/>
</dbReference>
<comment type="similarity">
    <text evidence="1">Belongs to the CIA30 family.</text>
</comment>
<keyword evidence="4" id="KW-1185">Reference proteome</keyword>
<dbReference type="RefSeq" id="WP_248993921.1">
    <property type="nucleotide sequence ID" value="NZ_JAKIKP010000001.1"/>
</dbReference>
<evidence type="ECO:0000256" key="1">
    <source>
        <dbReference type="ARBA" id="ARBA00007884"/>
    </source>
</evidence>